<dbReference type="EMBL" id="MN739000">
    <property type="protein sequence ID" value="QHT34461.1"/>
    <property type="molecule type" value="Genomic_DNA"/>
</dbReference>
<protein>
    <submittedName>
        <fullName evidence="1">Uncharacterized protein</fullName>
    </submittedName>
</protein>
<evidence type="ECO:0000313" key="1">
    <source>
        <dbReference type="EMBL" id="QHT34461.1"/>
    </source>
</evidence>
<name>A0A6C0F0J2_9ZZZZ</name>
<reference evidence="1" key="1">
    <citation type="journal article" date="2020" name="Nature">
        <title>Giant virus diversity and host interactions through global metagenomics.</title>
        <authorList>
            <person name="Schulz F."/>
            <person name="Roux S."/>
            <person name="Paez-Espino D."/>
            <person name="Jungbluth S."/>
            <person name="Walsh D.A."/>
            <person name="Denef V.J."/>
            <person name="McMahon K.D."/>
            <person name="Konstantinidis K.T."/>
            <person name="Eloe-Fadrosh E.A."/>
            <person name="Kyrpides N.C."/>
            <person name="Woyke T."/>
        </authorList>
    </citation>
    <scope>NUCLEOTIDE SEQUENCE</scope>
    <source>
        <strain evidence="1">GVMAG-M-3300009163-63</strain>
    </source>
</reference>
<accession>A0A6C0F0J2</accession>
<organism evidence="1">
    <name type="scientific">viral metagenome</name>
    <dbReference type="NCBI Taxonomy" id="1070528"/>
    <lineage>
        <taxon>unclassified sequences</taxon>
        <taxon>metagenomes</taxon>
        <taxon>organismal metagenomes</taxon>
    </lineage>
</organism>
<sequence length="211" mass="25183">MSRVNPRYTLMTDLELPPPQLESKRANFGSMLDSSIINYEDKDFRAIEHAKKSYPHYTIPRDIYYRALEGKVPLYKFRRSYSIDDIYPWFDIQELRDLKTKYEEEEGGILGIKDAKFMDELIRRKNEYLIHQAMQSVKVKTLQREFHKQSSCSLSGGRIKNILRKKNKSNKNKSKRVNKQVKNKRYSRKSWSAIFAEQPSRNPFRYCLNQI</sequence>
<dbReference type="AlphaFoldDB" id="A0A6C0F0J2"/>
<proteinExistence type="predicted"/>